<feature type="transmembrane region" description="Helical" evidence="7">
    <location>
        <begin position="35"/>
        <end position="55"/>
    </location>
</feature>
<keyword evidence="6" id="KW-0175">Coiled coil</keyword>
<gene>
    <name evidence="9" type="ORF">GCM10009123_01650</name>
</gene>
<dbReference type="PANTHER" id="PTHR32309">
    <property type="entry name" value="TYROSINE-PROTEIN KINASE"/>
    <property type="match status" value="1"/>
</dbReference>
<evidence type="ECO:0000256" key="1">
    <source>
        <dbReference type="ARBA" id="ARBA00004651"/>
    </source>
</evidence>
<organism evidence="9 10">
    <name type="scientific">Kangiella japonica</name>
    <dbReference type="NCBI Taxonomy" id="647384"/>
    <lineage>
        <taxon>Bacteria</taxon>
        <taxon>Pseudomonadati</taxon>
        <taxon>Pseudomonadota</taxon>
        <taxon>Gammaproteobacteria</taxon>
        <taxon>Kangiellales</taxon>
        <taxon>Kangiellaceae</taxon>
        <taxon>Kangiella</taxon>
    </lineage>
</organism>
<evidence type="ECO:0000256" key="5">
    <source>
        <dbReference type="ARBA" id="ARBA00023136"/>
    </source>
</evidence>
<evidence type="ECO:0000313" key="9">
    <source>
        <dbReference type="EMBL" id="GAA0198078.1"/>
    </source>
</evidence>
<dbReference type="InterPro" id="IPR050445">
    <property type="entry name" value="Bact_polysacc_biosynth/exp"/>
</dbReference>
<evidence type="ECO:0000256" key="7">
    <source>
        <dbReference type="SAM" id="Phobius"/>
    </source>
</evidence>
<proteinExistence type="predicted"/>
<keyword evidence="5 7" id="KW-0472">Membrane</keyword>
<evidence type="ECO:0000259" key="8">
    <source>
        <dbReference type="Pfam" id="PF02706"/>
    </source>
</evidence>
<evidence type="ECO:0000256" key="2">
    <source>
        <dbReference type="ARBA" id="ARBA00022475"/>
    </source>
</evidence>
<protein>
    <submittedName>
        <fullName evidence="9">Wzz/FepE/Etk N-terminal domain-containing protein</fullName>
    </submittedName>
</protein>
<keyword evidence="3 7" id="KW-0812">Transmembrane</keyword>
<dbReference type="Proteomes" id="UP001501221">
    <property type="component" value="Unassembled WGS sequence"/>
</dbReference>
<evidence type="ECO:0000256" key="3">
    <source>
        <dbReference type="ARBA" id="ARBA00022692"/>
    </source>
</evidence>
<dbReference type="InterPro" id="IPR003856">
    <property type="entry name" value="LPS_length_determ_N"/>
</dbReference>
<comment type="subcellular location">
    <subcellularLocation>
        <location evidence="1">Cell membrane</location>
        <topology evidence="1">Multi-pass membrane protein</topology>
    </subcellularLocation>
</comment>
<dbReference type="Pfam" id="PF02706">
    <property type="entry name" value="Wzz"/>
    <property type="match status" value="1"/>
</dbReference>
<keyword evidence="4 7" id="KW-1133">Transmembrane helix</keyword>
<reference evidence="10" key="1">
    <citation type="journal article" date="2019" name="Int. J. Syst. Evol. Microbiol.">
        <title>The Global Catalogue of Microorganisms (GCM) 10K type strain sequencing project: providing services to taxonomists for standard genome sequencing and annotation.</title>
        <authorList>
            <consortium name="The Broad Institute Genomics Platform"/>
            <consortium name="The Broad Institute Genome Sequencing Center for Infectious Disease"/>
            <person name="Wu L."/>
            <person name="Ma J."/>
        </authorList>
    </citation>
    <scope>NUCLEOTIDE SEQUENCE [LARGE SCALE GENOMIC DNA]</scope>
    <source>
        <strain evidence="10">JCM 16211</strain>
    </source>
</reference>
<name>A0ABP3CDW4_9GAMM</name>
<sequence>MKSENNQQLNQTQSPHHEDEIDLRELFSILWKGKWIIIGITFIFAIASVGYALYLPNEYKATAVLQPNESGSGGKLASLAGQFGGLASMAGINLGAGESTDAVIAMEIMKSWGFAEEFINKHNIAVELFAAKGWDQSKNKLIIEDGLYNEATETWVREAPKGKTVEPSSWELFEEFKERLSISQDKDTGLVSVSVTHYSPEIAKEWVDLLTKDINQLMKERALEEANQNIQYLEEQFKSTSYAELRAMFSELIQEQHKSKMLAQVSDEYVFKTISEGKVPEEKYKPKRAIIAILGAILGGILSVLIVLIISATRNNKNKKG</sequence>
<keyword evidence="2" id="KW-1003">Cell membrane</keyword>
<dbReference type="PANTHER" id="PTHR32309:SF13">
    <property type="entry name" value="FERRIC ENTEROBACTIN TRANSPORT PROTEIN FEPE"/>
    <property type="match status" value="1"/>
</dbReference>
<evidence type="ECO:0000256" key="4">
    <source>
        <dbReference type="ARBA" id="ARBA00022989"/>
    </source>
</evidence>
<accession>A0ABP3CDW4</accession>
<dbReference type="EMBL" id="BAAAFM010000001">
    <property type="protein sequence ID" value="GAA0198078.1"/>
    <property type="molecule type" value="Genomic_DNA"/>
</dbReference>
<keyword evidence="10" id="KW-1185">Reference proteome</keyword>
<comment type="caution">
    <text evidence="9">The sequence shown here is derived from an EMBL/GenBank/DDBJ whole genome shotgun (WGS) entry which is preliminary data.</text>
</comment>
<evidence type="ECO:0000313" key="10">
    <source>
        <dbReference type="Proteomes" id="UP001501221"/>
    </source>
</evidence>
<feature type="transmembrane region" description="Helical" evidence="7">
    <location>
        <begin position="289"/>
        <end position="312"/>
    </location>
</feature>
<evidence type="ECO:0000256" key="6">
    <source>
        <dbReference type="SAM" id="Coils"/>
    </source>
</evidence>
<feature type="coiled-coil region" evidence="6">
    <location>
        <begin position="207"/>
        <end position="236"/>
    </location>
</feature>
<dbReference type="RefSeq" id="WP_343985268.1">
    <property type="nucleotide sequence ID" value="NZ_BAAAFM010000001.1"/>
</dbReference>
<feature type="domain" description="Polysaccharide chain length determinant N-terminal" evidence="8">
    <location>
        <begin position="19"/>
        <end position="121"/>
    </location>
</feature>